<dbReference type="OrthoDB" id="597308at2759"/>
<dbReference type="Pfam" id="PF22486">
    <property type="entry name" value="MATH_2"/>
    <property type="match status" value="2"/>
</dbReference>
<dbReference type="InterPro" id="IPR008974">
    <property type="entry name" value="TRAF-like"/>
</dbReference>
<dbReference type="AlphaFoldDB" id="A0A835BV94"/>
<organism evidence="2 3">
    <name type="scientific">Digitaria exilis</name>
    <dbReference type="NCBI Taxonomy" id="1010633"/>
    <lineage>
        <taxon>Eukaryota</taxon>
        <taxon>Viridiplantae</taxon>
        <taxon>Streptophyta</taxon>
        <taxon>Embryophyta</taxon>
        <taxon>Tracheophyta</taxon>
        <taxon>Spermatophyta</taxon>
        <taxon>Magnoliopsida</taxon>
        <taxon>Liliopsida</taxon>
        <taxon>Poales</taxon>
        <taxon>Poaceae</taxon>
        <taxon>PACMAD clade</taxon>
        <taxon>Panicoideae</taxon>
        <taxon>Panicodae</taxon>
        <taxon>Paniceae</taxon>
        <taxon>Anthephorinae</taxon>
        <taxon>Digitaria</taxon>
    </lineage>
</organism>
<dbReference type="GO" id="GO:0016567">
    <property type="term" value="P:protein ubiquitination"/>
    <property type="evidence" value="ECO:0007669"/>
    <property type="project" value="InterPro"/>
</dbReference>
<dbReference type="Proteomes" id="UP000636709">
    <property type="component" value="Unassembled WGS sequence"/>
</dbReference>
<gene>
    <name evidence="2" type="ORF">HU200_028032</name>
</gene>
<dbReference type="PROSITE" id="PS50144">
    <property type="entry name" value="MATH"/>
    <property type="match status" value="2"/>
</dbReference>
<proteinExistence type="predicted"/>
<dbReference type="InterPro" id="IPR002083">
    <property type="entry name" value="MATH/TRAF_dom"/>
</dbReference>
<keyword evidence="3" id="KW-1185">Reference proteome</keyword>
<comment type="caution">
    <text evidence="2">The sequence shown here is derived from an EMBL/GenBank/DDBJ whole genome shotgun (WGS) entry which is preliminary data.</text>
</comment>
<reference evidence="2" key="1">
    <citation type="submission" date="2020-07" db="EMBL/GenBank/DDBJ databases">
        <title>Genome sequence and genetic diversity analysis of an under-domesticated orphan crop, white fonio (Digitaria exilis).</title>
        <authorList>
            <person name="Bennetzen J.L."/>
            <person name="Chen S."/>
            <person name="Ma X."/>
            <person name="Wang X."/>
            <person name="Yssel A.E.J."/>
            <person name="Chaluvadi S.R."/>
            <person name="Johnson M."/>
            <person name="Gangashetty P."/>
            <person name="Hamidou F."/>
            <person name="Sanogo M.D."/>
            <person name="Zwaenepoel A."/>
            <person name="Wallace J."/>
            <person name="Van De Peer Y."/>
            <person name="Van Deynze A."/>
        </authorList>
    </citation>
    <scope>NUCLEOTIDE SEQUENCE</scope>
    <source>
        <tissue evidence="2">Leaves</tissue>
    </source>
</reference>
<dbReference type="Gene3D" id="2.60.210.10">
    <property type="entry name" value="Apoptosis, Tumor Necrosis Factor Receptor Associated Protein 2, Chain A"/>
    <property type="match status" value="2"/>
</dbReference>
<dbReference type="InterPro" id="IPR045005">
    <property type="entry name" value="BPM1-6"/>
</dbReference>
<evidence type="ECO:0000313" key="3">
    <source>
        <dbReference type="Proteomes" id="UP000636709"/>
    </source>
</evidence>
<evidence type="ECO:0000259" key="1">
    <source>
        <dbReference type="PROSITE" id="PS50144"/>
    </source>
</evidence>
<dbReference type="EMBL" id="JACEFO010001739">
    <property type="protein sequence ID" value="KAF8714039.1"/>
    <property type="molecule type" value="Genomic_DNA"/>
</dbReference>
<name>A0A835BV94_9POAL</name>
<evidence type="ECO:0000313" key="2">
    <source>
        <dbReference type="EMBL" id="KAF8714039.1"/>
    </source>
</evidence>
<dbReference type="CDD" id="cd00121">
    <property type="entry name" value="MATH"/>
    <property type="match status" value="2"/>
</dbReference>
<accession>A0A835BV94</accession>
<protein>
    <recommendedName>
        <fullName evidence="1">MATH domain-containing protein</fullName>
    </recommendedName>
</protein>
<dbReference type="PANTHER" id="PTHR26379">
    <property type="entry name" value="BTB/POZ AND MATH DOMAIN-CONTAINING PROTEIN 1"/>
    <property type="match status" value="1"/>
</dbReference>
<feature type="domain" description="MATH" evidence="1">
    <location>
        <begin position="233"/>
        <end position="318"/>
    </location>
</feature>
<dbReference type="PANTHER" id="PTHR26379:SF443">
    <property type="entry name" value="MATH DOMAIN CONTAINING PROTEIN"/>
    <property type="match status" value="1"/>
</dbReference>
<feature type="domain" description="MATH" evidence="1">
    <location>
        <begin position="45"/>
        <end position="180"/>
    </location>
</feature>
<dbReference type="SUPFAM" id="SSF49599">
    <property type="entry name" value="TRAF domain-like"/>
    <property type="match status" value="2"/>
</dbReference>
<sequence length="318" mass="34805">MGPPLSYAYSSIDAAAADDDVTTVRRASPPEVLTVSTVAAATVGVGHHMFKVEGYSRLKCTHGVTVGSYLKSGEFEAGGHAWRILCHLNGARAEDAGFVSFFLVRVDDEDAGSVAIAEVEVELLHHAGEVVRWPSRVGRFPARRFRVGSGWGWPRFIAVEELERSSWFLKDDGFAVRCTITVVEEELVEEEEEDVKEEDLERMGMISGAGACALRITMVDISMSTVAATATATGYHLLKLEGYRRLKAMHGNGESCQFHAAGHAWKLRCYPNGYLDEDAGFFSLYLAHDDDDDDAATATIHAGVELALLHHHHHTGHH</sequence>